<reference evidence="2 3" key="3">
    <citation type="journal article" date="2013" name="Rice">
        <title>Improvement of the Oryza sativa Nipponbare reference genome using next generation sequence and optical map data.</title>
        <authorList>
            <person name="Kawahara Y."/>
            <person name="de la Bastide M."/>
            <person name="Hamilton J.P."/>
            <person name="Kanamori H."/>
            <person name="McCombie W.R."/>
            <person name="Ouyang S."/>
            <person name="Schwartz D.C."/>
            <person name="Tanaka T."/>
            <person name="Wu J."/>
            <person name="Zhou S."/>
            <person name="Childs K.L."/>
            <person name="Davidson R.M."/>
            <person name="Lin H."/>
            <person name="Quesada-Ocampo L."/>
            <person name="Vaillancourt B."/>
            <person name="Sakai H."/>
            <person name="Lee S.S."/>
            <person name="Kim J."/>
            <person name="Numa H."/>
            <person name="Itoh T."/>
            <person name="Buell C.R."/>
            <person name="Matsumoto T."/>
        </authorList>
    </citation>
    <scope>NUCLEOTIDE SEQUENCE [LARGE SCALE GENOMIC DNA]</scope>
    <source>
        <strain evidence="3">cv. Nipponbare</strain>
    </source>
</reference>
<feature type="region of interest" description="Disordered" evidence="1">
    <location>
        <begin position="62"/>
        <end position="101"/>
    </location>
</feature>
<gene>
    <name evidence="2" type="ordered locus">Os02g0136966</name>
    <name evidence="2" type="ORF">OSNPB_020136966</name>
</gene>
<sequence>MSSRGNVTYRMFLHSGEKHSFGVNAGNAARAGEGGGAAISFSSLCSSVMSLAPQVTRCSWSEISESGRGMAERRKPRRPIAQRCLASKGSRRRQERYSGEASNIQRTLGLLEVSQMQSSEGPWMEARSQPEAW</sequence>
<evidence type="ECO:0000313" key="3">
    <source>
        <dbReference type="Proteomes" id="UP000059680"/>
    </source>
</evidence>
<evidence type="ECO:0000313" key="2">
    <source>
        <dbReference type="EMBL" id="BAS76874.1"/>
    </source>
</evidence>
<dbReference type="eggNOG" id="ENOG502R6WN">
    <property type="taxonomic scope" value="Eukaryota"/>
</dbReference>
<name>A0A0P0VEP9_ORYSJ</name>
<reference evidence="2 3" key="2">
    <citation type="journal article" date="2013" name="Plant Cell Physiol.">
        <title>Rice Annotation Project Database (RAP-DB): an integrative and interactive database for rice genomics.</title>
        <authorList>
            <person name="Sakai H."/>
            <person name="Lee S.S."/>
            <person name="Tanaka T."/>
            <person name="Numa H."/>
            <person name="Kim J."/>
            <person name="Kawahara Y."/>
            <person name="Wakimoto H."/>
            <person name="Yang C.C."/>
            <person name="Iwamoto M."/>
            <person name="Abe T."/>
            <person name="Yamada Y."/>
            <person name="Muto A."/>
            <person name="Inokuchi H."/>
            <person name="Ikemura T."/>
            <person name="Matsumoto T."/>
            <person name="Sasaki T."/>
            <person name="Itoh T."/>
        </authorList>
    </citation>
    <scope>NUCLEOTIDE SEQUENCE [LARGE SCALE GENOMIC DNA]</scope>
    <source>
        <strain evidence="3">cv. Nipponbare</strain>
    </source>
</reference>
<dbReference type="Gramene" id="Os02t0136966-01">
    <property type="protein sequence ID" value="Os02t0136966-01"/>
    <property type="gene ID" value="Os02g0136966"/>
</dbReference>
<dbReference type="EMBL" id="AP014958">
    <property type="protein sequence ID" value="BAS76874.1"/>
    <property type="molecule type" value="Genomic_DNA"/>
</dbReference>
<keyword evidence="3" id="KW-1185">Reference proteome</keyword>
<evidence type="ECO:0000256" key="1">
    <source>
        <dbReference type="SAM" id="MobiDB-lite"/>
    </source>
</evidence>
<feature type="non-terminal residue" evidence="2">
    <location>
        <position position="133"/>
    </location>
</feature>
<protein>
    <submittedName>
        <fullName evidence="2">Os02g0136966 protein</fullName>
    </submittedName>
</protein>
<organism evidence="2 3">
    <name type="scientific">Oryza sativa subsp. japonica</name>
    <name type="common">Rice</name>
    <dbReference type="NCBI Taxonomy" id="39947"/>
    <lineage>
        <taxon>Eukaryota</taxon>
        <taxon>Viridiplantae</taxon>
        <taxon>Streptophyta</taxon>
        <taxon>Embryophyta</taxon>
        <taxon>Tracheophyta</taxon>
        <taxon>Spermatophyta</taxon>
        <taxon>Magnoliopsida</taxon>
        <taxon>Liliopsida</taxon>
        <taxon>Poales</taxon>
        <taxon>Poaceae</taxon>
        <taxon>BOP clade</taxon>
        <taxon>Oryzoideae</taxon>
        <taxon>Oryzeae</taxon>
        <taxon>Oryzinae</taxon>
        <taxon>Oryza</taxon>
        <taxon>Oryza sativa</taxon>
    </lineage>
</organism>
<dbReference type="InParanoid" id="A0A0P0VEP9"/>
<dbReference type="PaxDb" id="39947-A0A0P0VEP9"/>
<dbReference type="AlphaFoldDB" id="A0A0P0VEP9"/>
<proteinExistence type="predicted"/>
<accession>A0A0P0VEP9</accession>
<dbReference type="Proteomes" id="UP000059680">
    <property type="component" value="Chromosome 2"/>
</dbReference>
<reference evidence="3" key="1">
    <citation type="journal article" date="2005" name="Nature">
        <title>The map-based sequence of the rice genome.</title>
        <authorList>
            <consortium name="International rice genome sequencing project (IRGSP)"/>
            <person name="Matsumoto T."/>
            <person name="Wu J."/>
            <person name="Kanamori H."/>
            <person name="Katayose Y."/>
            <person name="Fujisawa M."/>
            <person name="Namiki N."/>
            <person name="Mizuno H."/>
            <person name="Yamamoto K."/>
            <person name="Antonio B.A."/>
            <person name="Baba T."/>
            <person name="Sakata K."/>
            <person name="Nagamura Y."/>
            <person name="Aoki H."/>
            <person name="Arikawa K."/>
            <person name="Arita K."/>
            <person name="Bito T."/>
            <person name="Chiden Y."/>
            <person name="Fujitsuka N."/>
            <person name="Fukunaka R."/>
            <person name="Hamada M."/>
            <person name="Harada C."/>
            <person name="Hayashi A."/>
            <person name="Hijishita S."/>
            <person name="Honda M."/>
            <person name="Hosokawa S."/>
            <person name="Ichikawa Y."/>
            <person name="Idonuma A."/>
            <person name="Iijima M."/>
            <person name="Ikeda M."/>
            <person name="Ikeno M."/>
            <person name="Ito K."/>
            <person name="Ito S."/>
            <person name="Ito T."/>
            <person name="Ito Y."/>
            <person name="Ito Y."/>
            <person name="Iwabuchi A."/>
            <person name="Kamiya K."/>
            <person name="Karasawa W."/>
            <person name="Kurita K."/>
            <person name="Katagiri S."/>
            <person name="Kikuta A."/>
            <person name="Kobayashi H."/>
            <person name="Kobayashi N."/>
            <person name="Machita K."/>
            <person name="Maehara T."/>
            <person name="Masukawa M."/>
            <person name="Mizubayashi T."/>
            <person name="Mukai Y."/>
            <person name="Nagasaki H."/>
            <person name="Nagata Y."/>
            <person name="Naito S."/>
            <person name="Nakashima M."/>
            <person name="Nakama Y."/>
            <person name="Nakamichi Y."/>
            <person name="Nakamura M."/>
            <person name="Meguro A."/>
            <person name="Negishi M."/>
            <person name="Ohta I."/>
            <person name="Ohta T."/>
            <person name="Okamoto M."/>
            <person name="Ono N."/>
            <person name="Saji S."/>
            <person name="Sakaguchi M."/>
            <person name="Sakai K."/>
            <person name="Shibata M."/>
            <person name="Shimokawa T."/>
            <person name="Song J."/>
            <person name="Takazaki Y."/>
            <person name="Terasawa K."/>
            <person name="Tsugane M."/>
            <person name="Tsuji K."/>
            <person name="Ueda S."/>
            <person name="Waki K."/>
            <person name="Yamagata H."/>
            <person name="Yamamoto M."/>
            <person name="Yamamoto S."/>
            <person name="Yamane H."/>
            <person name="Yoshiki S."/>
            <person name="Yoshihara R."/>
            <person name="Yukawa K."/>
            <person name="Zhong H."/>
            <person name="Yano M."/>
            <person name="Yuan Q."/>
            <person name="Ouyang S."/>
            <person name="Liu J."/>
            <person name="Jones K.M."/>
            <person name="Gansberger K."/>
            <person name="Moffat K."/>
            <person name="Hill J."/>
            <person name="Bera J."/>
            <person name="Fadrosh D."/>
            <person name="Jin S."/>
            <person name="Johri S."/>
            <person name="Kim M."/>
            <person name="Overton L."/>
            <person name="Reardon M."/>
            <person name="Tsitrin T."/>
            <person name="Vuong H."/>
            <person name="Weaver B."/>
            <person name="Ciecko A."/>
            <person name="Tallon L."/>
            <person name="Jackson J."/>
            <person name="Pai G."/>
            <person name="Aken S.V."/>
            <person name="Utterback T."/>
            <person name="Reidmuller S."/>
            <person name="Feldblyum T."/>
            <person name="Hsiao J."/>
            <person name="Zismann V."/>
            <person name="Iobst S."/>
            <person name="de Vazeille A.R."/>
            <person name="Buell C.R."/>
            <person name="Ying K."/>
            <person name="Li Y."/>
            <person name="Lu T."/>
            <person name="Huang Y."/>
            <person name="Zhao Q."/>
            <person name="Feng Q."/>
            <person name="Zhang L."/>
            <person name="Zhu J."/>
            <person name="Weng Q."/>
            <person name="Mu J."/>
            <person name="Lu Y."/>
            <person name="Fan D."/>
            <person name="Liu Y."/>
            <person name="Guan J."/>
            <person name="Zhang Y."/>
            <person name="Yu S."/>
            <person name="Liu X."/>
            <person name="Zhang Y."/>
            <person name="Hong G."/>
            <person name="Han B."/>
            <person name="Choisne N."/>
            <person name="Demange N."/>
            <person name="Orjeda G."/>
            <person name="Samain S."/>
            <person name="Cattolico L."/>
            <person name="Pelletier E."/>
            <person name="Couloux A."/>
            <person name="Segurens B."/>
            <person name="Wincker P."/>
            <person name="D'Hont A."/>
            <person name="Scarpelli C."/>
            <person name="Weissenbach J."/>
            <person name="Salanoubat M."/>
            <person name="Quetier F."/>
            <person name="Yu Y."/>
            <person name="Kim H.R."/>
            <person name="Rambo T."/>
            <person name="Currie J."/>
            <person name="Collura K."/>
            <person name="Luo M."/>
            <person name="Yang T."/>
            <person name="Ammiraju J.S.S."/>
            <person name="Engler F."/>
            <person name="Soderlund C."/>
            <person name="Wing R.A."/>
            <person name="Palmer L.E."/>
            <person name="de la Bastide M."/>
            <person name="Spiegel L."/>
            <person name="Nascimento L."/>
            <person name="Zutavern T."/>
            <person name="O'Shaughnessy A."/>
            <person name="Dike S."/>
            <person name="Dedhia N."/>
            <person name="Preston R."/>
            <person name="Balija V."/>
            <person name="McCombie W.R."/>
            <person name="Chow T."/>
            <person name="Chen H."/>
            <person name="Chung M."/>
            <person name="Chen C."/>
            <person name="Shaw J."/>
            <person name="Wu H."/>
            <person name="Hsiao K."/>
            <person name="Chao Y."/>
            <person name="Chu M."/>
            <person name="Cheng C."/>
            <person name="Hour A."/>
            <person name="Lee P."/>
            <person name="Lin S."/>
            <person name="Lin Y."/>
            <person name="Liou J."/>
            <person name="Liu S."/>
            <person name="Hsing Y."/>
            <person name="Raghuvanshi S."/>
            <person name="Mohanty A."/>
            <person name="Bharti A.K."/>
            <person name="Gaur A."/>
            <person name="Gupta V."/>
            <person name="Kumar D."/>
            <person name="Ravi V."/>
            <person name="Vij S."/>
            <person name="Kapur A."/>
            <person name="Khurana P."/>
            <person name="Khurana P."/>
            <person name="Khurana J.P."/>
            <person name="Tyagi A.K."/>
            <person name="Gaikwad K."/>
            <person name="Singh A."/>
            <person name="Dalal V."/>
            <person name="Srivastava S."/>
            <person name="Dixit A."/>
            <person name="Pal A.K."/>
            <person name="Ghazi I.A."/>
            <person name="Yadav M."/>
            <person name="Pandit A."/>
            <person name="Bhargava A."/>
            <person name="Sureshbabu K."/>
            <person name="Batra K."/>
            <person name="Sharma T.R."/>
            <person name="Mohapatra T."/>
            <person name="Singh N.K."/>
            <person name="Messing J."/>
            <person name="Nelson A.B."/>
            <person name="Fuks G."/>
            <person name="Kavchok S."/>
            <person name="Keizer G."/>
            <person name="Linton E."/>
            <person name="Llaca V."/>
            <person name="Song R."/>
            <person name="Tanyolac B."/>
            <person name="Young S."/>
            <person name="Ho-Il K."/>
            <person name="Hahn J.H."/>
            <person name="Sangsakoo G."/>
            <person name="Vanavichit A."/>
            <person name="de Mattos Luiz.A.T."/>
            <person name="Zimmer P.D."/>
            <person name="Malone G."/>
            <person name="Dellagostin O."/>
            <person name="de Oliveira A.C."/>
            <person name="Bevan M."/>
            <person name="Bancroft I."/>
            <person name="Minx P."/>
            <person name="Cordum H."/>
            <person name="Wilson R."/>
            <person name="Cheng Z."/>
            <person name="Jin W."/>
            <person name="Jiang J."/>
            <person name="Leong S.A."/>
            <person name="Iwama H."/>
            <person name="Gojobori T."/>
            <person name="Itoh T."/>
            <person name="Niimura Y."/>
            <person name="Fujii Y."/>
            <person name="Habara T."/>
            <person name="Sakai H."/>
            <person name="Sato Y."/>
            <person name="Wilson G."/>
            <person name="Kumar K."/>
            <person name="McCouch S."/>
            <person name="Juretic N."/>
            <person name="Hoen D."/>
            <person name="Wright S."/>
            <person name="Bruskiewich R."/>
            <person name="Bureau T."/>
            <person name="Miyao A."/>
            <person name="Hirochika H."/>
            <person name="Nishikawa T."/>
            <person name="Kadowaki K."/>
            <person name="Sugiura M."/>
            <person name="Burr B."/>
            <person name="Sasaki T."/>
        </authorList>
    </citation>
    <scope>NUCLEOTIDE SEQUENCE [LARGE SCALE GENOMIC DNA]</scope>
    <source>
        <strain evidence="3">cv. Nipponbare</strain>
    </source>
</reference>